<dbReference type="EMBL" id="CP072801">
    <property type="protein sequence ID" value="QTR47477.1"/>
    <property type="molecule type" value="Genomic_DNA"/>
</dbReference>
<protein>
    <recommendedName>
        <fullName evidence="3">Tail fiber protein</fullName>
    </recommendedName>
</protein>
<dbReference type="Proteomes" id="UP000672039">
    <property type="component" value="Chromosome"/>
</dbReference>
<sequence>MTTTSVVATSNLSDDFTLDVVAQKVNVKGAKVWLKQSDDTQASTTTDAIHHTGNVAVKQAFAVRSGGNAATSASLNATDKSVIRLTTAGTIGGITGAEDGKYLTLINTSTGTVKLTHAASASTEKLLLPNDTDMTVTAGSVVDLIYDQTSTAWRCKSQAYTPLATRVMVGSGLDPNTTAPVDTFAVGAPYVAGETYLQTHNGLNTGNLLAEWRYVGGTWQRLYARTGVAATVTNMTRTYHPVRSNMLLMTKTDVSTAAQVTAQGFAAHGGATCNPWSAGAAYNGYSMINCTATRAIAATRYTPPTNYVSHTLAVTPGEDNTYFCSTLTDRANFVLLEAWVCDPVTKVPVMRLHSNSQSAASTTQRLSINLAPDNGHEQVSVYFAFMSFGIPKALVDTYISATNSLTIALRPGLNSTGTDVFYLGGWGMATNPFGLITSPVINQFWSGNDDPSPNLTWYGTLNRAAAASVAANGKSRVYIPIMATDKDIILTFIGRETTLTDSAQVSLTLLHASGDVELGRFNRSTKSPYSVMLAATSQNCQAMIIPAATVAAKADTPANSGISYLAIEITNHAITWPQYFFGFATEYAD</sequence>
<evidence type="ECO:0000313" key="2">
    <source>
        <dbReference type="Proteomes" id="UP000672039"/>
    </source>
</evidence>
<accession>A0ABX7WWS6</accession>
<proteinExistence type="predicted"/>
<keyword evidence="2" id="KW-1185">Reference proteome</keyword>
<evidence type="ECO:0000313" key="1">
    <source>
        <dbReference type="EMBL" id="QTR47477.1"/>
    </source>
</evidence>
<reference evidence="1 2" key="1">
    <citation type="submission" date="2021-04" db="EMBL/GenBank/DDBJ databases">
        <title>Genomics, taxonomy and metabolism of representatives of sulfur bacteria of the genus Thiothrix: Thiothrix fructosivorans QT, Thiothrix unzii A1T and three new species, Thiothrix subterranea sp. nov., Thiothrix litoralis sp. nov. and 'Candidatus Thiothrix anitrata' sp. nov.</title>
        <authorList>
            <person name="Ravin N.V."/>
            <person name="Smolyakov D."/>
            <person name="Rudenko T.S."/>
            <person name="Mardanov A.V."/>
            <person name="Beletsky A.V."/>
            <person name="Markov N.D."/>
            <person name="Fomenkov A.I."/>
            <person name="Roberts R.J."/>
            <person name="Karnachuk O.V."/>
            <person name="Novikov A."/>
            <person name="Grabovich M.Y."/>
        </authorList>
    </citation>
    <scope>NUCLEOTIDE SEQUENCE [LARGE SCALE GENOMIC DNA]</scope>
    <source>
        <strain evidence="1 2">AS</strain>
    </source>
</reference>
<gene>
    <name evidence="1" type="ORF">J9253_05960</name>
</gene>
<dbReference type="RefSeq" id="WP_210223744.1">
    <property type="nucleotide sequence ID" value="NZ_CP072801.1"/>
</dbReference>
<name>A0ABX7WWS6_9GAMM</name>
<organism evidence="1 2">
    <name type="scientific">Thiothrix litoralis</name>
    <dbReference type="NCBI Taxonomy" id="2891210"/>
    <lineage>
        <taxon>Bacteria</taxon>
        <taxon>Pseudomonadati</taxon>
        <taxon>Pseudomonadota</taxon>
        <taxon>Gammaproteobacteria</taxon>
        <taxon>Thiotrichales</taxon>
        <taxon>Thiotrichaceae</taxon>
        <taxon>Thiothrix</taxon>
    </lineage>
</organism>
<evidence type="ECO:0008006" key="3">
    <source>
        <dbReference type="Google" id="ProtNLM"/>
    </source>
</evidence>